<keyword evidence="2" id="KW-0732">Signal</keyword>
<dbReference type="Proteomes" id="UP000199111">
    <property type="component" value="Unassembled WGS sequence"/>
</dbReference>
<feature type="region of interest" description="Disordered" evidence="1">
    <location>
        <begin position="163"/>
        <end position="188"/>
    </location>
</feature>
<evidence type="ECO:0000256" key="2">
    <source>
        <dbReference type="SAM" id="SignalP"/>
    </source>
</evidence>
<sequence length="214" mass="23368">MRAGRRLSFLVIATVVTLMASIAPASADLWPWGGVPPDKTVHTYCYTTSVGAGVKSYIPGAMNYLADSTDVEGTYLESPCDIKNSNEDGDPATDAAWFQVWVDNAYGQAVCKVRTASQPGWCDQWHIRINNETIDVSADPHHQYIKTVCHELGHSVGLAHYNPNLNPPEFPGEAGQPHDCQASGSVTSASLPGASGSWTWQYNQHHKDHINAWF</sequence>
<dbReference type="EMBL" id="FOQY01000019">
    <property type="protein sequence ID" value="SFK19576.1"/>
    <property type="molecule type" value="Genomic_DNA"/>
</dbReference>
<accession>A0A1I3XKJ8</accession>
<proteinExistence type="predicted"/>
<keyword evidence="4" id="KW-1185">Reference proteome</keyword>
<evidence type="ECO:0000313" key="4">
    <source>
        <dbReference type="Proteomes" id="UP000199111"/>
    </source>
</evidence>
<organism evidence="3 4">
    <name type="scientific">Streptosporangium canum</name>
    <dbReference type="NCBI Taxonomy" id="324952"/>
    <lineage>
        <taxon>Bacteria</taxon>
        <taxon>Bacillati</taxon>
        <taxon>Actinomycetota</taxon>
        <taxon>Actinomycetes</taxon>
        <taxon>Streptosporangiales</taxon>
        <taxon>Streptosporangiaceae</taxon>
        <taxon>Streptosporangium</taxon>
    </lineage>
</organism>
<dbReference type="GeneID" id="96300799"/>
<dbReference type="InterPro" id="IPR024079">
    <property type="entry name" value="MetalloPept_cat_dom_sf"/>
</dbReference>
<dbReference type="SUPFAM" id="SSF55486">
    <property type="entry name" value="Metalloproteases ('zincins'), catalytic domain"/>
    <property type="match status" value="1"/>
</dbReference>
<reference evidence="4" key="1">
    <citation type="submission" date="2016-10" db="EMBL/GenBank/DDBJ databases">
        <authorList>
            <person name="Varghese N."/>
            <person name="Submissions S."/>
        </authorList>
    </citation>
    <scope>NUCLEOTIDE SEQUENCE [LARGE SCALE GENOMIC DNA]</scope>
    <source>
        <strain evidence="4">CGMCC 4.2126</strain>
    </source>
</reference>
<feature type="signal peptide" evidence="2">
    <location>
        <begin position="1"/>
        <end position="27"/>
    </location>
</feature>
<evidence type="ECO:0008006" key="5">
    <source>
        <dbReference type="Google" id="ProtNLM"/>
    </source>
</evidence>
<protein>
    <recommendedName>
        <fullName evidence="5">Matrixin</fullName>
    </recommendedName>
</protein>
<feature type="chain" id="PRO_5011487409" description="Matrixin" evidence="2">
    <location>
        <begin position="28"/>
        <end position="214"/>
    </location>
</feature>
<dbReference type="RefSeq" id="WP_177245262.1">
    <property type="nucleotide sequence ID" value="NZ_FOQY01000019.1"/>
</dbReference>
<evidence type="ECO:0000256" key="1">
    <source>
        <dbReference type="SAM" id="MobiDB-lite"/>
    </source>
</evidence>
<dbReference type="AlphaFoldDB" id="A0A1I3XKJ8"/>
<gene>
    <name evidence="3" type="ORF">SAMN05216275_11977</name>
</gene>
<name>A0A1I3XKJ8_9ACTN</name>
<evidence type="ECO:0000313" key="3">
    <source>
        <dbReference type="EMBL" id="SFK19576.1"/>
    </source>
</evidence>
<dbReference type="Gene3D" id="3.40.390.10">
    <property type="entry name" value="Collagenase (Catalytic Domain)"/>
    <property type="match status" value="1"/>
</dbReference>
<dbReference type="GO" id="GO:0008237">
    <property type="term" value="F:metallopeptidase activity"/>
    <property type="evidence" value="ECO:0007669"/>
    <property type="project" value="InterPro"/>
</dbReference>